<gene>
    <name evidence="7" type="ORF">BP01DRAFT_70025</name>
</gene>
<dbReference type="SUPFAM" id="SSF57667">
    <property type="entry name" value="beta-beta-alpha zinc fingers"/>
    <property type="match status" value="1"/>
</dbReference>
<feature type="domain" description="C2H2-type" evidence="6">
    <location>
        <begin position="28"/>
        <end position="50"/>
    </location>
</feature>
<proteinExistence type="inferred from homology"/>
<dbReference type="PANTHER" id="PTHR12805">
    <property type="entry name" value="KIN17 KIN, ANTIGENIC DETERMINANT OF RECA PROTEIN HOMOLOG"/>
    <property type="match status" value="1"/>
</dbReference>
<dbReference type="PROSITE" id="PS00028">
    <property type="entry name" value="ZINC_FINGER_C2H2_1"/>
    <property type="match status" value="1"/>
</dbReference>
<feature type="compositionally biased region" description="Basic and acidic residues" evidence="5">
    <location>
        <begin position="294"/>
        <end position="306"/>
    </location>
</feature>
<dbReference type="InterPro" id="IPR056767">
    <property type="entry name" value="C2H2-Znf_KIN17"/>
</dbReference>
<dbReference type="OrthoDB" id="10266249at2759"/>
<name>A0A319ACK2_9EURO</name>
<comment type="similarity">
    <text evidence="1">Belongs to the KIN17 family.</text>
</comment>
<keyword evidence="8" id="KW-1185">Reference proteome</keyword>
<evidence type="ECO:0000256" key="2">
    <source>
        <dbReference type="ARBA" id="ARBA00022723"/>
    </source>
</evidence>
<evidence type="ECO:0000256" key="5">
    <source>
        <dbReference type="SAM" id="MobiDB-lite"/>
    </source>
</evidence>
<dbReference type="GO" id="GO:0003690">
    <property type="term" value="F:double-stranded DNA binding"/>
    <property type="evidence" value="ECO:0007669"/>
    <property type="project" value="TreeGrafter"/>
</dbReference>
<dbReference type="InterPro" id="IPR038254">
    <property type="entry name" value="KIN17_WH-like_sf"/>
</dbReference>
<dbReference type="AlphaFoldDB" id="A0A319ACK2"/>
<reference evidence="7 8" key="1">
    <citation type="submission" date="2016-12" db="EMBL/GenBank/DDBJ databases">
        <title>The genomes of Aspergillus section Nigri reveals drivers in fungal speciation.</title>
        <authorList>
            <consortium name="DOE Joint Genome Institute"/>
            <person name="Vesth T.C."/>
            <person name="Nybo J."/>
            <person name="Theobald S."/>
            <person name="Brandl J."/>
            <person name="Frisvad J.C."/>
            <person name="Nielsen K.F."/>
            <person name="Lyhne E.K."/>
            <person name="Kogle M.E."/>
            <person name="Kuo A."/>
            <person name="Riley R."/>
            <person name="Clum A."/>
            <person name="Nolan M."/>
            <person name="Lipzen A."/>
            <person name="Salamov A."/>
            <person name="Henrissat B."/>
            <person name="Wiebenga A."/>
            <person name="De Vries R.P."/>
            <person name="Grigoriev I.V."/>
            <person name="Mortensen U.H."/>
            <person name="Andersen M.R."/>
            <person name="Baker S.E."/>
        </authorList>
    </citation>
    <scope>NUCLEOTIDE SEQUENCE [LARGE SCALE GENOMIC DNA]</scope>
    <source>
        <strain evidence="7 8">JOP 1030-1</strain>
    </source>
</reference>
<evidence type="ECO:0000256" key="4">
    <source>
        <dbReference type="ARBA" id="ARBA00022833"/>
    </source>
</evidence>
<evidence type="ECO:0000256" key="1">
    <source>
        <dbReference type="ARBA" id="ARBA00008517"/>
    </source>
</evidence>
<keyword evidence="4" id="KW-0862">Zinc</keyword>
<dbReference type="Pfam" id="PF10357">
    <property type="entry name" value="WH_KIN17"/>
    <property type="match status" value="1"/>
</dbReference>
<dbReference type="GeneID" id="37081265"/>
<keyword evidence="3" id="KW-0863">Zinc-finger</keyword>
<evidence type="ECO:0000313" key="8">
    <source>
        <dbReference type="Proteomes" id="UP000248349"/>
    </source>
</evidence>
<organism evidence="7 8">
    <name type="scientific">Aspergillus saccharolyticus JOP 1030-1</name>
    <dbReference type="NCBI Taxonomy" id="1450539"/>
    <lineage>
        <taxon>Eukaryota</taxon>
        <taxon>Fungi</taxon>
        <taxon>Dikarya</taxon>
        <taxon>Ascomycota</taxon>
        <taxon>Pezizomycotina</taxon>
        <taxon>Eurotiomycetes</taxon>
        <taxon>Eurotiomycetidae</taxon>
        <taxon>Eurotiales</taxon>
        <taxon>Aspergillaceae</taxon>
        <taxon>Aspergillus</taxon>
        <taxon>Aspergillus subgen. Circumdati</taxon>
    </lineage>
</organism>
<evidence type="ECO:0000313" key="7">
    <source>
        <dbReference type="EMBL" id="PYH44612.1"/>
    </source>
</evidence>
<evidence type="ECO:0000259" key="6">
    <source>
        <dbReference type="PROSITE" id="PS00028"/>
    </source>
</evidence>
<feature type="compositionally biased region" description="Basic and acidic residues" evidence="5">
    <location>
        <begin position="181"/>
        <end position="206"/>
    </location>
</feature>
<dbReference type="InterPro" id="IPR013087">
    <property type="entry name" value="Znf_C2H2_type"/>
</dbReference>
<dbReference type="PANTHER" id="PTHR12805:SF0">
    <property type="entry name" value="DNA_RNA-BINDING PROTEIN KIN17"/>
    <property type="match status" value="1"/>
</dbReference>
<dbReference type="GO" id="GO:0006260">
    <property type="term" value="P:DNA replication"/>
    <property type="evidence" value="ECO:0007669"/>
    <property type="project" value="TreeGrafter"/>
</dbReference>
<sequence>MPRAEAGSTKAISNKIKQKGLGRLRWYCQACERQMRDENGFKCHVQSESHVRQVLLIGEDPKKYIEDYSKQFISNFLSLLKTTHGEKEVNANQFYQQVIADKTHIHMNATKWKSLSQFVAHLGREGLCRVQESEKGLFVAYIDRSPETMRRREALMKKERQDRGDEEREQQQIQEQIERARQAAAKKEEIDPEARNLQRREGEKVKLNLGFGAKPNGDAKEESAATATANEDQATSASASPETSAAASPAPATAMAAPAAAPKVSLSFGGGGNKPKNVFSTAVRKNPLAGKKGPVKEAPRKMTEQERIMKQEIEAMERKRMRGANGFPDAKRPKIS</sequence>
<dbReference type="Gene3D" id="1.10.10.2030">
    <property type="entry name" value="DNA/RNA-binding protein Kin17, conserved domain"/>
    <property type="match status" value="1"/>
</dbReference>
<evidence type="ECO:0000256" key="3">
    <source>
        <dbReference type="ARBA" id="ARBA00022771"/>
    </source>
</evidence>
<feature type="region of interest" description="Disordered" evidence="5">
    <location>
        <begin position="157"/>
        <end position="176"/>
    </location>
</feature>
<protein>
    <recommendedName>
        <fullName evidence="6">C2H2-type domain-containing protein</fullName>
    </recommendedName>
</protein>
<dbReference type="FunFam" id="1.10.10.2030:FF:000001">
    <property type="entry name" value="DNA/RNA-binding protein KIN17, putative"/>
    <property type="match status" value="1"/>
</dbReference>
<dbReference type="STRING" id="1450539.A0A319ACK2"/>
<dbReference type="SMART" id="SM01253">
    <property type="entry name" value="Kin17_mid"/>
    <property type="match status" value="1"/>
</dbReference>
<accession>A0A319ACK2</accession>
<keyword evidence="2" id="KW-0479">Metal-binding</keyword>
<dbReference type="Pfam" id="PF25095">
    <property type="entry name" value="C2H2-zf_KIN17"/>
    <property type="match status" value="1"/>
</dbReference>
<feature type="region of interest" description="Disordered" evidence="5">
    <location>
        <begin position="181"/>
        <end position="306"/>
    </location>
</feature>
<dbReference type="GO" id="GO:0005634">
    <property type="term" value="C:nucleus"/>
    <property type="evidence" value="ECO:0007669"/>
    <property type="project" value="TreeGrafter"/>
</dbReference>
<dbReference type="GO" id="GO:0008270">
    <property type="term" value="F:zinc ion binding"/>
    <property type="evidence" value="ECO:0007669"/>
    <property type="project" value="UniProtKB-KW"/>
</dbReference>
<dbReference type="EMBL" id="KZ821236">
    <property type="protein sequence ID" value="PYH44612.1"/>
    <property type="molecule type" value="Genomic_DNA"/>
</dbReference>
<dbReference type="GO" id="GO:0006974">
    <property type="term" value="P:DNA damage response"/>
    <property type="evidence" value="ECO:0007669"/>
    <property type="project" value="TreeGrafter"/>
</dbReference>
<dbReference type="InterPro" id="IPR037321">
    <property type="entry name" value="KIN17-like"/>
</dbReference>
<dbReference type="InterPro" id="IPR019447">
    <property type="entry name" value="DNA/RNA-bd_Kin17_WH-like_dom"/>
</dbReference>
<dbReference type="Proteomes" id="UP000248349">
    <property type="component" value="Unassembled WGS sequence"/>
</dbReference>
<feature type="compositionally biased region" description="Low complexity" evidence="5">
    <location>
        <begin position="234"/>
        <end position="262"/>
    </location>
</feature>
<dbReference type="InterPro" id="IPR036236">
    <property type="entry name" value="Znf_C2H2_sf"/>
</dbReference>
<dbReference type="RefSeq" id="XP_025430594.1">
    <property type="nucleotide sequence ID" value="XM_025580036.1"/>
</dbReference>